<evidence type="ECO:0000256" key="1">
    <source>
        <dbReference type="ARBA" id="ARBA00022603"/>
    </source>
</evidence>
<dbReference type="RefSeq" id="WP_269657268.1">
    <property type="nucleotide sequence ID" value="NZ_CP114413.1"/>
</dbReference>
<feature type="domain" description="O-methyltransferase dimerisation" evidence="5">
    <location>
        <begin position="26"/>
        <end position="93"/>
    </location>
</feature>
<evidence type="ECO:0000256" key="2">
    <source>
        <dbReference type="ARBA" id="ARBA00022679"/>
    </source>
</evidence>
<dbReference type="Pfam" id="PF08100">
    <property type="entry name" value="Dimerisation"/>
    <property type="match status" value="1"/>
</dbReference>
<dbReference type="InterPro" id="IPR036390">
    <property type="entry name" value="WH_DNA-bd_sf"/>
</dbReference>
<dbReference type="EMBL" id="CP114413">
    <property type="protein sequence ID" value="WAZ19578.1"/>
    <property type="molecule type" value="Genomic_DNA"/>
</dbReference>
<dbReference type="InterPro" id="IPR036388">
    <property type="entry name" value="WH-like_DNA-bd_sf"/>
</dbReference>
<evidence type="ECO:0000259" key="5">
    <source>
        <dbReference type="Pfam" id="PF08100"/>
    </source>
</evidence>
<dbReference type="InterPro" id="IPR012967">
    <property type="entry name" value="COMT_dimerisation"/>
</dbReference>
<dbReference type="Pfam" id="PF00891">
    <property type="entry name" value="Methyltransf_2"/>
    <property type="match status" value="1"/>
</dbReference>
<dbReference type="InterPro" id="IPR001077">
    <property type="entry name" value="COMT_C"/>
</dbReference>
<dbReference type="InterPro" id="IPR016461">
    <property type="entry name" value="COMT-like"/>
</dbReference>
<protein>
    <submittedName>
        <fullName evidence="6">N,N-8-amino-8-demethyl-D-riboflavin dimethyltransferase RosA</fullName>
    </submittedName>
</protein>
<dbReference type="PROSITE" id="PS51683">
    <property type="entry name" value="SAM_OMT_II"/>
    <property type="match status" value="1"/>
</dbReference>
<name>A0ABY7K7P8_9ACTN</name>
<proteinExistence type="predicted"/>
<evidence type="ECO:0000256" key="3">
    <source>
        <dbReference type="ARBA" id="ARBA00022691"/>
    </source>
</evidence>
<dbReference type="Gene3D" id="1.10.287.1350">
    <property type="match status" value="1"/>
</dbReference>
<gene>
    <name evidence="6" type="primary">rosA</name>
    <name evidence="6" type="ORF">STRCI_000638</name>
</gene>
<keyword evidence="2" id="KW-0808">Transferase</keyword>
<dbReference type="Gene3D" id="3.40.50.150">
    <property type="entry name" value="Vaccinia Virus protein VP39"/>
    <property type="match status" value="1"/>
</dbReference>
<dbReference type="PIRSF" id="PIRSF005739">
    <property type="entry name" value="O-mtase"/>
    <property type="match status" value="1"/>
</dbReference>
<evidence type="ECO:0000313" key="7">
    <source>
        <dbReference type="Proteomes" id="UP001164439"/>
    </source>
</evidence>
<dbReference type="PANTHER" id="PTHR43712">
    <property type="entry name" value="PUTATIVE (AFU_ORTHOLOGUE AFUA_4G14580)-RELATED"/>
    <property type="match status" value="1"/>
</dbReference>
<evidence type="ECO:0000259" key="4">
    <source>
        <dbReference type="Pfam" id="PF00891"/>
    </source>
</evidence>
<dbReference type="Proteomes" id="UP001164439">
    <property type="component" value="Chromosome"/>
</dbReference>
<reference evidence="6" key="1">
    <citation type="submission" date="2022-12" db="EMBL/GenBank/DDBJ databases">
        <authorList>
            <person name="Ruckert C."/>
            <person name="Busche T."/>
            <person name="Kalinowski J."/>
            <person name="Wittmann C."/>
        </authorList>
    </citation>
    <scope>NUCLEOTIDE SEQUENCE</scope>
    <source>
        <strain evidence="6">DSM 40467</strain>
    </source>
</reference>
<dbReference type="PANTHER" id="PTHR43712:SF2">
    <property type="entry name" value="O-METHYLTRANSFERASE CICE"/>
    <property type="match status" value="1"/>
</dbReference>
<accession>A0ABY7K7P8</accession>
<feature type="domain" description="O-methyltransferase C-terminal" evidence="4">
    <location>
        <begin position="117"/>
        <end position="325"/>
    </location>
</feature>
<dbReference type="SUPFAM" id="SSF53335">
    <property type="entry name" value="S-adenosyl-L-methionine-dependent methyltransferases"/>
    <property type="match status" value="1"/>
</dbReference>
<evidence type="ECO:0000313" key="6">
    <source>
        <dbReference type="EMBL" id="WAZ19578.1"/>
    </source>
</evidence>
<keyword evidence="1" id="KW-0489">Methyltransferase</keyword>
<dbReference type="SUPFAM" id="SSF46785">
    <property type="entry name" value="Winged helix' DNA-binding domain"/>
    <property type="match status" value="1"/>
</dbReference>
<keyword evidence="3" id="KW-0949">S-adenosyl-L-methionine</keyword>
<keyword evidence="7" id="KW-1185">Reference proteome</keyword>
<organism evidence="6 7">
    <name type="scientific">Streptomyces cinnabarinus</name>
    <dbReference type="NCBI Taxonomy" id="67287"/>
    <lineage>
        <taxon>Bacteria</taxon>
        <taxon>Bacillati</taxon>
        <taxon>Actinomycetota</taxon>
        <taxon>Actinomycetes</taxon>
        <taxon>Kitasatosporales</taxon>
        <taxon>Streptomycetaceae</taxon>
        <taxon>Streptomyces</taxon>
    </lineage>
</organism>
<dbReference type="InterPro" id="IPR029063">
    <property type="entry name" value="SAM-dependent_MTases_sf"/>
</dbReference>
<sequence length="347" mass="37924">MRPETTENPERTAAQRLYQYNVDLKVAFVLYAVAKLNIPDLLADGPRTTADLAAATGSDTPRLRRLLRAAAGADALREVPADSFELAPMGDLLRSGHPRSMRGMTTFFAEPDVLAAYGDLVESVRTGVPAFQLRHREPLYDFLARPQQKEVRDEFDAAMVEFGQYFADDFLTSFDFGRFTRFADIGGGRGQFLAGVLTAVPSSTGVLVDGPAVAESAHKFLASQHLTERVEVRIGDFFDVLPTGCDAYVLRGVLEDWADADAVRLLVRIRQAMGDAPEARLLILDSVIGETGELGKVLDLDMLVLVEGEHRTRAQWDDLLTRAGFDIAAVHPAGDVWAVIECRGTAG</sequence>
<dbReference type="Gene3D" id="1.10.10.10">
    <property type="entry name" value="Winged helix-like DNA-binding domain superfamily/Winged helix DNA-binding domain"/>
    <property type="match status" value="1"/>
</dbReference>